<dbReference type="PROSITE" id="PS51257">
    <property type="entry name" value="PROKAR_LIPOPROTEIN"/>
    <property type="match status" value="1"/>
</dbReference>
<evidence type="ECO:0000256" key="5">
    <source>
        <dbReference type="ARBA" id="ARBA00023136"/>
    </source>
</evidence>
<keyword evidence="5" id="KW-0472">Membrane</keyword>
<proteinExistence type="inferred from homology"/>
<evidence type="ECO:0000313" key="10">
    <source>
        <dbReference type="Proteomes" id="UP000766246"/>
    </source>
</evidence>
<dbReference type="AlphaFoldDB" id="A0A927U9C5"/>
<evidence type="ECO:0000256" key="6">
    <source>
        <dbReference type="ARBA" id="ARBA00023288"/>
    </source>
</evidence>
<keyword evidence="3" id="KW-1003">Cell membrane</keyword>
<dbReference type="Pfam" id="PF02608">
    <property type="entry name" value="Bmp"/>
    <property type="match status" value="1"/>
</dbReference>
<evidence type="ECO:0000259" key="8">
    <source>
        <dbReference type="Pfam" id="PF02608"/>
    </source>
</evidence>
<evidence type="ECO:0000256" key="3">
    <source>
        <dbReference type="ARBA" id="ARBA00022475"/>
    </source>
</evidence>
<comment type="caution">
    <text evidence="9">The sequence shown here is derived from an EMBL/GenBank/DDBJ whole genome shotgun (WGS) entry which is preliminary data.</text>
</comment>
<evidence type="ECO:0000256" key="1">
    <source>
        <dbReference type="ARBA" id="ARBA00004193"/>
    </source>
</evidence>
<dbReference type="Gene3D" id="3.40.50.2300">
    <property type="match status" value="2"/>
</dbReference>
<feature type="domain" description="ABC transporter substrate-binding protein PnrA-like" evidence="8">
    <location>
        <begin position="52"/>
        <end position="327"/>
    </location>
</feature>
<gene>
    <name evidence="9" type="ORF">E7272_13225</name>
</gene>
<dbReference type="InterPro" id="IPR003760">
    <property type="entry name" value="PnrA-like"/>
</dbReference>
<dbReference type="PANTHER" id="PTHR34296:SF2">
    <property type="entry name" value="ABC TRANSPORTER GUANOSINE-BINDING PROTEIN NUPN"/>
    <property type="match status" value="1"/>
</dbReference>
<dbReference type="GO" id="GO:0005886">
    <property type="term" value="C:plasma membrane"/>
    <property type="evidence" value="ECO:0007669"/>
    <property type="project" value="UniProtKB-SubCell"/>
</dbReference>
<dbReference type="InterPro" id="IPR028082">
    <property type="entry name" value="Peripla_BP_I"/>
</dbReference>
<dbReference type="CDD" id="cd06354">
    <property type="entry name" value="PBP1_PrnA-like"/>
    <property type="match status" value="1"/>
</dbReference>
<name>A0A927U9C5_9FIRM</name>
<reference evidence="9" key="1">
    <citation type="submission" date="2019-04" db="EMBL/GenBank/DDBJ databases">
        <title>Evolution of Biomass-Degrading Anaerobic Consortia Revealed by Metagenomics.</title>
        <authorList>
            <person name="Peng X."/>
        </authorList>
    </citation>
    <scope>NUCLEOTIDE SEQUENCE</scope>
    <source>
        <strain evidence="9">SIG311</strain>
    </source>
</reference>
<sequence>MKKKLLSVLLVASMVATMFVGCGSSSSSDSASEPAATTDEGAADAATNSEYKVAMITDSGDITDMSFNQTTYEAAKAFADENGVEFQYYKPTADSDDARIASFENAVADGYNVVVVPGYLFANMIKEVAETYPNVTIIALDCGEGDFGDYKLPENVCSFTYQEELAGYMAGYAAVKEGYTKLGFLGGMAVPAVIRYGYGFVQGCNDAAVELGNASDVQVNYVYGGQFFGDEAITAQMDTWYSNGTEVVFACGGGIYTSACEAAQKVDGKVIGVDSDQSGTIANQYGTDDLCITSAMKGLAPTVKSTLTDLLAGNWSNYAGKIENLGIVSGTDPSVNYVQLPTDTWSMKNFTVDDYKELVGKLYDGTITVDNTTEKMPATEITVKEYDNIH</sequence>
<comment type="similarity">
    <text evidence="2">Belongs to the BMP lipoprotein family.</text>
</comment>
<evidence type="ECO:0000256" key="7">
    <source>
        <dbReference type="SAM" id="SignalP"/>
    </source>
</evidence>
<feature type="chain" id="PRO_5038436931" evidence="7">
    <location>
        <begin position="21"/>
        <end position="390"/>
    </location>
</feature>
<accession>A0A927U9C5</accession>
<dbReference type="Proteomes" id="UP000766246">
    <property type="component" value="Unassembled WGS sequence"/>
</dbReference>
<dbReference type="EMBL" id="SVER01000051">
    <property type="protein sequence ID" value="MBE5920786.1"/>
    <property type="molecule type" value="Genomic_DNA"/>
</dbReference>
<dbReference type="InterPro" id="IPR050957">
    <property type="entry name" value="BMP_lipoprotein"/>
</dbReference>
<keyword evidence="6" id="KW-0449">Lipoprotein</keyword>
<dbReference type="SUPFAM" id="SSF53822">
    <property type="entry name" value="Periplasmic binding protein-like I"/>
    <property type="match status" value="1"/>
</dbReference>
<evidence type="ECO:0000313" key="9">
    <source>
        <dbReference type="EMBL" id="MBE5920786.1"/>
    </source>
</evidence>
<protein>
    <submittedName>
        <fullName evidence="9">BMP family ABC transporter substrate-binding protein</fullName>
    </submittedName>
</protein>
<comment type="subcellular location">
    <subcellularLocation>
        <location evidence="1">Cell membrane</location>
        <topology evidence="1">Lipid-anchor</topology>
    </subcellularLocation>
</comment>
<evidence type="ECO:0000256" key="2">
    <source>
        <dbReference type="ARBA" id="ARBA00008610"/>
    </source>
</evidence>
<dbReference type="PANTHER" id="PTHR34296">
    <property type="entry name" value="TRANSCRIPTIONAL ACTIVATOR PROTEIN MED"/>
    <property type="match status" value="1"/>
</dbReference>
<organism evidence="9 10">
    <name type="scientific">Pseudobutyrivibrio ruminis</name>
    <dbReference type="NCBI Taxonomy" id="46206"/>
    <lineage>
        <taxon>Bacteria</taxon>
        <taxon>Bacillati</taxon>
        <taxon>Bacillota</taxon>
        <taxon>Clostridia</taxon>
        <taxon>Lachnospirales</taxon>
        <taxon>Lachnospiraceae</taxon>
        <taxon>Pseudobutyrivibrio</taxon>
    </lineage>
</organism>
<keyword evidence="4 7" id="KW-0732">Signal</keyword>
<evidence type="ECO:0000256" key="4">
    <source>
        <dbReference type="ARBA" id="ARBA00022729"/>
    </source>
</evidence>
<feature type="signal peptide" evidence="7">
    <location>
        <begin position="1"/>
        <end position="20"/>
    </location>
</feature>